<reference evidence="3 4" key="1">
    <citation type="submission" date="2024-01" db="EMBL/GenBank/DDBJ databases">
        <authorList>
            <person name="Alioto T."/>
            <person name="Alioto T."/>
            <person name="Gomez Garrido J."/>
        </authorList>
    </citation>
    <scope>NUCLEOTIDE SEQUENCE [LARGE SCALE GENOMIC DNA]</scope>
</reference>
<accession>A0AAV1NL76</accession>
<dbReference type="PANTHER" id="PTHR33768:SF7">
    <property type="entry name" value="CFAP97 DOMAIN CONTAINING 2"/>
    <property type="match status" value="1"/>
</dbReference>
<dbReference type="InterPro" id="IPR029488">
    <property type="entry name" value="Hmw/CFAP97"/>
</dbReference>
<comment type="similarity">
    <text evidence="1">Belongs to the CFAP97 family.</text>
</comment>
<feature type="region of interest" description="Disordered" evidence="2">
    <location>
        <begin position="192"/>
        <end position="329"/>
    </location>
</feature>
<name>A0AAV1NL76_SCOSC</name>
<dbReference type="Proteomes" id="UP001314229">
    <property type="component" value="Unassembled WGS sequence"/>
</dbReference>
<dbReference type="InterPro" id="IPR038792">
    <property type="entry name" value="CFAP97D1/2"/>
</dbReference>
<dbReference type="PANTHER" id="PTHR33768">
    <property type="entry name" value="MIP11318P"/>
    <property type="match status" value="1"/>
</dbReference>
<gene>
    <name evidence="3" type="ORF">FSCOSCO3_A006705</name>
</gene>
<feature type="compositionally biased region" description="Basic and acidic residues" evidence="2">
    <location>
        <begin position="231"/>
        <end position="251"/>
    </location>
</feature>
<dbReference type="AlphaFoldDB" id="A0AAV1NL76"/>
<comment type="caution">
    <text evidence="3">The sequence shown here is derived from an EMBL/GenBank/DDBJ whole genome shotgun (WGS) entry which is preliminary data.</text>
</comment>
<evidence type="ECO:0000313" key="4">
    <source>
        <dbReference type="Proteomes" id="UP001314229"/>
    </source>
</evidence>
<dbReference type="EMBL" id="CAWUFR010000038">
    <property type="protein sequence ID" value="CAK6959119.1"/>
    <property type="molecule type" value="Genomic_DNA"/>
</dbReference>
<evidence type="ECO:0000256" key="2">
    <source>
        <dbReference type="SAM" id="MobiDB-lite"/>
    </source>
</evidence>
<evidence type="ECO:0000256" key="1">
    <source>
        <dbReference type="ARBA" id="ARBA00008315"/>
    </source>
</evidence>
<protein>
    <submittedName>
        <fullName evidence="3">Sperm axonemal maintenance protein CFAP97D1</fullName>
    </submittedName>
</protein>
<proteinExistence type="inferred from homology"/>
<feature type="compositionally biased region" description="Polar residues" evidence="2">
    <location>
        <begin position="274"/>
        <end position="291"/>
    </location>
</feature>
<feature type="compositionally biased region" description="Basic and acidic residues" evidence="2">
    <location>
        <begin position="317"/>
        <end position="329"/>
    </location>
</feature>
<keyword evidence="4" id="KW-1185">Reference proteome</keyword>
<feature type="compositionally biased region" description="Basic residues" evidence="2">
    <location>
        <begin position="205"/>
        <end position="214"/>
    </location>
</feature>
<sequence>MYALKSAANESHNVRKTHGMYVFMKGMGKQLQTECQQGKLVPLQCDDDILQLQCRGTVPLLSTSSSNPQHEVKTVFIIPSVGKSFLVHHFESLLIQKLEEEWRMKIQRENSMLMDKISHIMRTTGAVDNRNYYDKKSLGKEKRQLELIRITKENEMILLRLSQCRSHYNVRGWHEDWLQTLKVMDAIARYPRGASQQKGQDNPRKKSCSCKKEKKTCADETTHSPASTKTKGKEKSKGNESRKETSKKEDTGTEQEETTTNPAPKPNIPEKSISPDTPENPGSSDTIQVTPDKNPHTAERAMYPDGSEMPNTPHTPKTHEQETTSIKEG</sequence>
<evidence type="ECO:0000313" key="3">
    <source>
        <dbReference type="EMBL" id="CAK6959119.1"/>
    </source>
</evidence>
<dbReference type="Pfam" id="PF13879">
    <property type="entry name" value="Hmw_CFAP97"/>
    <property type="match status" value="1"/>
</dbReference>
<organism evidence="3 4">
    <name type="scientific">Scomber scombrus</name>
    <name type="common">Atlantic mackerel</name>
    <name type="synonym">Scomber vernalis</name>
    <dbReference type="NCBI Taxonomy" id="13677"/>
    <lineage>
        <taxon>Eukaryota</taxon>
        <taxon>Metazoa</taxon>
        <taxon>Chordata</taxon>
        <taxon>Craniata</taxon>
        <taxon>Vertebrata</taxon>
        <taxon>Euteleostomi</taxon>
        <taxon>Actinopterygii</taxon>
        <taxon>Neopterygii</taxon>
        <taxon>Teleostei</taxon>
        <taxon>Neoteleostei</taxon>
        <taxon>Acanthomorphata</taxon>
        <taxon>Pelagiaria</taxon>
        <taxon>Scombriformes</taxon>
        <taxon>Scombridae</taxon>
        <taxon>Scomber</taxon>
    </lineage>
</organism>